<evidence type="ECO:0000313" key="5">
    <source>
        <dbReference type="Proteomes" id="UP001448207"/>
    </source>
</evidence>
<feature type="region of interest" description="Disordered" evidence="2">
    <location>
        <begin position="292"/>
        <end position="319"/>
    </location>
</feature>
<feature type="domain" description="Rho-GAP" evidence="3">
    <location>
        <begin position="67"/>
        <end position="271"/>
    </location>
</feature>
<dbReference type="SUPFAM" id="SSF48350">
    <property type="entry name" value="GTPase activation domain, GAP"/>
    <property type="match status" value="1"/>
</dbReference>
<dbReference type="PROSITE" id="PS50238">
    <property type="entry name" value="RHOGAP"/>
    <property type="match status" value="1"/>
</dbReference>
<keyword evidence="5" id="KW-1185">Reference proteome</keyword>
<dbReference type="SMART" id="SM00324">
    <property type="entry name" value="RhoGAP"/>
    <property type="match status" value="1"/>
</dbReference>
<dbReference type="CDD" id="cd00159">
    <property type="entry name" value="RhoGAP"/>
    <property type="match status" value="1"/>
</dbReference>
<comment type="caution">
    <text evidence="4">The sequence shown here is derived from an EMBL/GenBank/DDBJ whole genome shotgun (WGS) entry which is preliminary data.</text>
</comment>
<organism evidence="4 5">
    <name type="scientific">Phycomyces blakesleeanus</name>
    <dbReference type="NCBI Taxonomy" id="4837"/>
    <lineage>
        <taxon>Eukaryota</taxon>
        <taxon>Fungi</taxon>
        <taxon>Fungi incertae sedis</taxon>
        <taxon>Mucoromycota</taxon>
        <taxon>Mucoromycotina</taxon>
        <taxon>Mucoromycetes</taxon>
        <taxon>Mucorales</taxon>
        <taxon>Phycomycetaceae</taxon>
        <taxon>Phycomyces</taxon>
    </lineage>
</organism>
<proteinExistence type="predicted"/>
<dbReference type="Pfam" id="PF00620">
    <property type="entry name" value="RhoGAP"/>
    <property type="match status" value="1"/>
</dbReference>
<evidence type="ECO:0000256" key="1">
    <source>
        <dbReference type="ARBA" id="ARBA00022468"/>
    </source>
</evidence>
<reference evidence="4 5" key="1">
    <citation type="submission" date="2024-04" db="EMBL/GenBank/DDBJ databases">
        <title>Symmetric and asymmetric DNA N6-adenine methylation regulates different biological responses in Mucorales.</title>
        <authorList>
            <consortium name="Lawrence Berkeley National Laboratory"/>
            <person name="Lax C."/>
            <person name="Mondo S.J."/>
            <person name="Osorio-Concepcion M."/>
            <person name="Muszewska A."/>
            <person name="Corrochano-Luque M."/>
            <person name="Gutierrez G."/>
            <person name="Riley R."/>
            <person name="Lipzen A."/>
            <person name="Guo J."/>
            <person name="Hundley H."/>
            <person name="Amirebrahimi M."/>
            <person name="Ng V."/>
            <person name="Lorenzo-Gutierrez D."/>
            <person name="Binder U."/>
            <person name="Yang J."/>
            <person name="Song Y."/>
            <person name="Canovas D."/>
            <person name="Navarro E."/>
            <person name="Freitag M."/>
            <person name="Gabaldon T."/>
            <person name="Grigoriev I.V."/>
            <person name="Corrochano L.M."/>
            <person name="Nicolas F.E."/>
            <person name="Garre V."/>
        </authorList>
    </citation>
    <scope>NUCLEOTIDE SEQUENCE [LARGE SCALE GENOMIC DNA]</scope>
    <source>
        <strain evidence="4 5">L51</strain>
    </source>
</reference>
<feature type="compositionally biased region" description="Low complexity" evidence="2">
    <location>
        <begin position="481"/>
        <end position="513"/>
    </location>
</feature>
<feature type="region of interest" description="Disordered" evidence="2">
    <location>
        <begin position="449"/>
        <end position="522"/>
    </location>
</feature>
<evidence type="ECO:0000313" key="4">
    <source>
        <dbReference type="EMBL" id="KAL0086298.1"/>
    </source>
</evidence>
<dbReference type="PANTHER" id="PTHR15228:SF25">
    <property type="entry name" value="F-BAR DOMAIN-CONTAINING PROTEIN"/>
    <property type="match status" value="1"/>
</dbReference>
<dbReference type="InterPro" id="IPR008936">
    <property type="entry name" value="Rho_GTPase_activation_prot"/>
</dbReference>
<protein>
    <submittedName>
        <fullName evidence="4">Rho GTPase activation protein</fullName>
    </submittedName>
</protein>
<gene>
    <name evidence="4" type="ORF">J3Q64DRAFT_1739262</name>
</gene>
<dbReference type="EMBL" id="JBCLYO010000008">
    <property type="protein sequence ID" value="KAL0086298.1"/>
    <property type="molecule type" value="Genomic_DNA"/>
</dbReference>
<feature type="compositionally biased region" description="Low complexity" evidence="2">
    <location>
        <begin position="297"/>
        <end position="319"/>
    </location>
</feature>
<dbReference type="PANTHER" id="PTHR15228">
    <property type="entry name" value="SPERMATHECAL PHYSIOLOGY VARIANT"/>
    <property type="match status" value="1"/>
</dbReference>
<name>A0ABR3AZH6_PHYBL</name>
<dbReference type="Proteomes" id="UP001448207">
    <property type="component" value="Unassembled WGS sequence"/>
</dbReference>
<accession>A0ABR3AZH6</accession>
<evidence type="ECO:0000259" key="3">
    <source>
        <dbReference type="PROSITE" id="PS50238"/>
    </source>
</evidence>
<dbReference type="InterPro" id="IPR000198">
    <property type="entry name" value="RhoGAP_dom"/>
</dbReference>
<sequence length="539" mass="59764">MRSSETSFKPDRKWSMNPLLLLIKSKQFFYSNYTTYNSVQPKASMIKGIFGAPLEYAAMCGSTSFHPPLDLCVPSPVHRCFTEIIKRGLYFEGIFRLSGAASEVSRLQDAFDQPPTYGKYLDLTNYDIHSITSVVKKYLRNLPDSVIPMAVHEQFLQTTEMCRSPVEAINLVALLIADLPVAHNHLLRYIFILVSHIREHETVNKMNPEALATVLAPVCAGLEHTLKDLPDALKKKKTKVLMKSDMIGVVERNRRWTELWILMIDNLDVLLLRGWKDHTPNHRALSMQFTNQKGHLTVPSRPSPSSMVRRPSSPTSSSPYQALMQQFYVPVLSGDSLHSLHIGSVSQEPTPPSPLTPHAPLIGINTTRILAANINTNTNSTTTTSSSSSLLSLSEQSSSLLSSSTSDDSCSSLVSVTQSSPPSPLYYPALPPLPSRPLPLPPLTIPVPMPLLPPHSQLSSNPNPNPKQTSRSRSRSRSRSSSKSPPQFRSKSQPQLQLQIQSQSLNQTLQSNSGPPPLITRRSARLLQRFSSRVSLKPS</sequence>
<feature type="region of interest" description="Disordered" evidence="2">
    <location>
        <begin position="400"/>
        <end position="428"/>
    </location>
</feature>
<evidence type="ECO:0000256" key="2">
    <source>
        <dbReference type="SAM" id="MobiDB-lite"/>
    </source>
</evidence>
<dbReference type="InterPro" id="IPR051025">
    <property type="entry name" value="RhoGAP"/>
</dbReference>
<feature type="compositionally biased region" description="Basic residues" evidence="2">
    <location>
        <begin position="470"/>
        <end position="480"/>
    </location>
</feature>
<feature type="compositionally biased region" description="Low complexity" evidence="2">
    <location>
        <begin position="400"/>
        <end position="420"/>
    </location>
</feature>
<dbReference type="Gene3D" id="1.10.555.10">
    <property type="entry name" value="Rho GTPase activation protein"/>
    <property type="match status" value="1"/>
</dbReference>
<keyword evidence="1" id="KW-0343">GTPase activation</keyword>